<dbReference type="OrthoDB" id="3801289at2759"/>
<feature type="region of interest" description="Disordered" evidence="1">
    <location>
        <begin position="849"/>
        <end position="1291"/>
    </location>
</feature>
<feature type="region of interest" description="Disordered" evidence="1">
    <location>
        <begin position="641"/>
        <end position="833"/>
    </location>
</feature>
<evidence type="ECO:0000256" key="1">
    <source>
        <dbReference type="SAM" id="MobiDB-lite"/>
    </source>
</evidence>
<evidence type="ECO:0000313" key="3">
    <source>
        <dbReference type="Proteomes" id="UP000799423"/>
    </source>
</evidence>
<dbReference type="EMBL" id="MU006337">
    <property type="protein sequence ID" value="KAF2846211.1"/>
    <property type="molecule type" value="Genomic_DNA"/>
</dbReference>
<feature type="region of interest" description="Disordered" evidence="1">
    <location>
        <begin position="218"/>
        <end position="520"/>
    </location>
</feature>
<feature type="region of interest" description="Disordered" evidence="1">
    <location>
        <begin position="532"/>
        <end position="582"/>
    </location>
</feature>
<dbReference type="Proteomes" id="UP000799423">
    <property type="component" value="Unassembled WGS sequence"/>
</dbReference>
<accession>A0A6A7ASI2</accession>
<feature type="compositionally biased region" description="Polar residues" evidence="1">
    <location>
        <begin position="869"/>
        <end position="882"/>
    </location>
</feature>
<feature type="compositionally biased region" description="Acidic residues" evidence="1">
    <location>
        <begin position="437"/>
        <end position="449"/>
    </location>
</feature>
<feature type="compositionally biased region" description="Low complexity" evidence="1">
    <location>
        <begin position="1224"/>
        <end position="1234"/>
    </location>
</feature>
<name>A0A6A7ASI2_9PLEO</name>
<feature type="compositionally biased region" description="Low complexity" evidence="1">
    <location>
        <begin position="154"/>
        <end position="169"/>
    </location>
</feature>
<protein>
    <submittedName>
        <fullName evidence="2">Uncharacterized protein</fullName>
    </submittedName>
</protein>
<feature type="compositionally biased region" description="Polar residues" evidence="1">
    <location>
        <begin position="409"/>
        <end position="432"/>
    </location>
</feature>
<organism evidence="2 3">
    <name type="scientific">Plenodomus tracheiphilus IPT5</name>
    <dbReference type="NCBI Taxonomy" id="1408161"/>
    <lineage>
        <taxon>Eukaryota</taxon>
        <taxon>Fungi</taxon>
        <taxon>Dikarya</taxon>
        <taxon>Ascomycota</taxon>
        <taxon>Pezizomycotina</taxon>
        <taxon>Dothideomycetes</taxon>
        <taxon>Pleosporomycetidae</taxon>
        <taxon>Pleosporales</taxon>
        <taxon>Pleosporineae</taxon>
        <taxon>Leptosphaeriaceae</taxon>
        <taxon>Plenodomus</taxon>
    </lineage>
</organism>
<feature type="compositionally biased region" description="Basic and acidic residues" evidence="1">
    <location>
        <begin position="287"/>
        <end position="303"/>
    </location>
</feature>
<feature type="compositionally biased region" description="Polar residues" evidence="1">
    <location>
        <begin position="645"/>
        <end position="668"/>
    </location>
</feature>
<feature type="compositionally biased region" description="Pro residues" evidence="1">
    <location>
        <begin position="143"/>
        <end position="153"/>
    </location>
</feature>
<feature type="compositionally biased region" description="Polar residues" evidence="1">
    <location>
        <begin position="1153"/>
        <end position="1178"/>
    </location>
</feature>
<feature type="compositionally biased region" description="Basic and acidic residues" evidence="1">
    <location>
        <begin position="916"/>
        <end position="938"/>
    </location>
</feature>
<feature type="compositionally biased region" description="Polar residues" evidence="1">
    <location>
        <begin position="718"/>
        <end position="741"/>
    </location>
</feature>
<feature type="compositionally biased region" description="Low complexity" evidence="1">
    <location>
        <begin position="378"/>
        <end position="398"/>
    </location>
</feature>
<feature type="compositionally biased region" description="Low complexity" evidence="1">
    <location>
        <begin position="309"/>
        <end position="320"/>
    </location>
</feature>
<feature type="region of interest" description="Disordered" evidence="1">
    <location>
        <begin position="79"/>
        <end position="181"/>
    </location>
</feature>
<proteinExistence type="predicted"/>
<feature type="compositionally biased region" description="Polar residues" evidence="1">
    <location>
        <begin position="1091"/>
        <end position="1104"/>
    </location>
</feature>
<gene>
    <name evidence="2" type="ORF">T440DRAFT_246895</name>
</gene>
<feature type="compositionally biased region" description="Basic and acidic residues" evidence="1">
    <location>
        <begin position="975"/>
        <end position="996"/>
    </location>
</feature>
<evidence type="ECO:0000313" key="2">
    <source>
        <dbReference type="EMBL" id="KAF2846211.1"/>
    </source>
</evidence>
<feature type="compositionally biased region" description="Low complexity" evidence="1">
    <location>
        <begin position="1052"/>
        <end position="1062"/>
    </location>
</feature>
<sequence>MAGRQFANVSISPWAINPYTGAGTDTAKSYYAAVTPRQQQQYAYSRIVLPAAPTFYHPAAVQVVGEESDDGDQAAGTLIAPEATQVPATLEAPPSETPEASDIAQAEDQVEVSTETADVKDEPPGPSSPPYATANSEIAAPSTPTPPPPPPTDGPDAPTTGEPSLSASAPPLPPPPVDPVLVSEPKSVVVEVVTSDAASAKKKKKVVVGKGKPNAFVRIRDPALTKTSAPPPPKEDKQKIINPVSIMKKTERRGSILSVSSIDKPVVNADSPTPSIKKVSKPAAWSKKKDDKKARSKTVKKDSSPPPSDAKSVVDDVSATFVAETIELSKEATPETAAIDDTPLDTPPEAQLDIPKDASAPYEPAVDMSAPAKAAPSAETDGPPTPEPATGTETSPAEDAPNVDDDNSDAVSLSSRQTSDSGSVAVSETSLESGDMPADDSVMEEESVPEDAPVMENEVTESSPPPFEPPVEVVDSTESPPPPPAEPDLESEPVAEAVSVPDEAIADQASTPDPVTEPEILLQEALIVEAPAPDDAAAVAETAASSENTTSEEAADAVEATPNDEATTAVEDTTGSEDAVPEVPNVIADEVPALPAHPLEEEGPSVVDAPGVDEFPAIEESMAVEKTPIVEDVSVVEQIPAAVNDSPTIEDSSTINETPAVDETSTVDETPVIEEAPVADENPINDEMPLSGPPLATGALSASADEPETEEAILATDAPSTVSDVTVDLNTSEALSDTPINPTEGDTILNNDEPKNEEQSSPDPAPVIGESTTNLEIVVEDPEANTVAEDGQQPDVADQTEEASPVTNSPSAAPGSDDQIVTEQEDHQDESVDVTDTAIATSEHIEGAEAVAEDSTSQPEAAAADVAANSSEDQSASEAVTKSTEDSANHAVHFVVHDGVDEASVVSAEPTANGVESKDDADSKSDATDHEWSKSKPENDEESSLPAKIADTSNDSSVEVDDEATASMETTTNELKAEVTKETATEEGSDLPHGEVDTANAECPKVISTPDHNDDTAGDAPNETINPGVNDDGTISENAVASSPDSEEQETIAEAIEVTETTPSVFPPDGTAEPIVPSSPEEAILDVAEQAESTTTGQNGTTADENPGATSEPLVEEAQIEPKTIHTDVSIGPEAVTVESPTSENVLADIPESASSAIHDTSATSNEPLTPESRSTQAVAEETLDTKDESQVLEDSMPATQDAPEDQVEASQAAPPVVGDIEPAAQVKAPATAADVSTETPLIGDNPPEVEAGQDQNGDAKDNNEATYEANDSTELPAELAPNEPQPTQSNEVVEIVKEPEAPQTETTESPDQTCGTYLFLLHMFSFLPVRVQSSCAFPRILDSPTHAASWATMGSMLQGGKPDWAALTHNSRFRQHTLTSSHLYFQLHFRYHHVPALFSWVAIGLPCMQVICRKSRHA</sequence>
<feature type="compositionally biased region" description="Polar residues" evidence="1">
    <location>
        <begin position="564"/>
        <end position="573"/>
    </location>
</feature>
<feature type="compositionally biased region" description="Polar residues" evidence="1">
    <location>
        <begin position="1023"/>
        <end position="1044"/>
    </location>
</feature>
<feature type="compositionally biased region" description="Low complexity" evidence="1">
    <location>
        <begin position="532"/>
        <end position="552"/>
    </location>
</feature>
<reference evidence="2" key="1">
    <citation type="submission" date="2020-01" db="EMBL/GenBank/DDBJ databases">
        <authorList>
            <consortium name="DOE Joint Genome Institute"/>
            <person name="Haridas S."/>
            <person name="Albert R."/>
            <person name="Binder M."/>
            <person name="Bloem J."/>
            <person name="Labutti K."/>
            <person name="Salamov A."/>
            <person name="Andreopoulos B."/>
            <person name="Baker S.E."/>
            <person name="Barry K."/>
            <person name="Bills G."/>
            <person name="Bluhm B.H."/>
            <person name="Cannon C."/>
            <person name="Castanera R."/>
            <person name="Culley D.E."/>
            <person name="Daum C."/>
            <person name="Ezra D."/>
            <person name="Gonzalez J.B."/>
            <person name="Henrissat B."/>
            <person name="Kuo A."/>
            <person name="Liang C."/>
            <person name="Lipzen A."/>
            <person name="Lutzoni F."/>
            <person name="Magnuson J."/>
            <person name="Mondo S."/>
            <person name="Nolan M."/>
            <person name="Ohm R."/>
            <person name="Pangilinan J."/>
            <person name="Park H.-J."/>
            <person name="Ramirez L."/>
            <person name="Alfaro M."/>
            <person name="Sun H."/>
            <person name="Tritt A."/>
            <person name="Yoshinaga Y."/>
            <person name="Zwiers L.-H."/>
            <person name="Turgeon B.G."/>
            <person name="Goodwin S.B."/>
            <person name="Spatafora J.W."/>
            <person name="Crous P.W."/>
            <person name="Grigoriev I.V."/>
        </authorList>
    </citation>
    <scope>NUCLEOTIDE SEQUENCE</scope>
    <source>
        <strain evidence="2">IPT5</strain>
    </source>
</reference>
<keyword evidence="3" id="KW-1185">Reference proteome</keyword>